<comment type="caution">
    <text evidence="1">The sequence shown here is derived from an EMBL/GenBank/DDBJ whole genome shotgun (WGS) entry which is preliminary data.</text>
</comment>
<dbReference type="EMBL" id="BTGU01000003">
    <property type="protein sequence ID" value="GMN30413.1"/>
    <property type="molecule type" value="Genomic_DNA"/>
</dbReference>
<protein>
    <submittedName>
        <fullName evidence="1">Uncharacterized protein</fullName>
    </submittedName>
</protein>
<keyword evidence="2" id="KW-1185">Reference proteome</keyword>
<proteinExistence type="predicted"/>
<accession>A0AA88CQ71</accession>
<evidence type="ECO:0000313" key="1">
    <source>
        <dbReference type="EMBL" id="GMN30413.1"/>
    </source>
</evidence>
<evidence type="ECO:0000313" key="2">
    <source>
        <dbReference type="Proteomes" id="UP001187192"/>
    </source>
</evidence>
<sequence>MCVLLLVHTKKTDSHLAMASPTSLEPHTHPLHSKSKWVYCSPLLPCPPVSCVFWPGRESLPPPYRRPCAAVSSAVASSSIPSTICEVAGNTQMRRLVRSWKRYRTPRRISQYFQVRKPASRAVNSCPNPSSSTVYSSLGSNLVGVTA</sequence>
<dbReference type="Proteomes" id="UP001187192">
    <property type="component" value="Unassembled WGS sequence"/>
</dbReference>
<reference evidence="1" key="1">
    <citation type="submission" date="2023-07" db="EMBL/GenBank/DDBJ databases">
        <title>draft genome sequence of fig (Ficus carica).</title>
        <authorList>
            <person name="Takahashi T."/>
            <person name="Nishimura K."/>
        </authorList>
    </citation>
    <scope>NUCLEOTIDE SEQUENCE</scope>
</reference>
<gene>
    <name evidence="1" type="ORF">TIFTF001_002777</name>
</gene>
<dbReference type="AlphaFoldDB" id="A0AA88CQ71"/>
<organism evidence="1 2">
    <name type="scientific">Ficus carica</name>
    <name type="common">Common fig</name>
    <dbReference type="NCBI Taxonomy" id="3494"/>
    <lineage>
        <taxon>Eukaryota</taxon>
        <taxon>Viridiplantae</taxon>
        <taxon>Streptophyta</taxon>
        <taxon>Embryophyta</taxon>
        <taxon>Tracheophyta</taxon>
        <taxon>Spermatophyta</taxon>
        <taxon>Magnoliopsida</taxon>
        <taxon>eudicotyledons</taxon>
        <taxon>Gunneridae</taxon>
        <taxon>Pentapetalae</taxon>
        <taxon>rosids</taxon>
        <taxon>fabids</taxon>
        <taxon>Rosales</taxon>
        <taxon>Moraceae</taxon>
        <taxon>Ficeae</taxon>
        <taxon>Ficus</taxon>
    </lineage>
</organism>
<name>A0AA88CQ71_FICCA</name>